<gene>
    <name evidence="4" type="ordered locus">Sinac_7231</name>
</gene>
<dbReference type="KEGG" id="saci:Sinac_7231"/>
<dbReference type="InterPro" id="IPR003423">
    <property type="entry name" value="OMP_efflux"/>
</dbReference>
<evidence type="ECO:0000313" key="4">
    <source>
        <dbReference type="EMBL" id="AGA31279.1"/>
    </source>
</evidence>
<evidence type="ECO:0000256" key="2">
    <source>
        <dbReference type="SAM" id="Coils"/>
    </source>
</evidence>
<dbReference type="eggNOG" id="COG1538">
    <property type="taxonomic scope" value="Bacteria"/>
</dbReference>
<evidence type="ECO:0000256" key="3">
    <source>
        <dbReference type="SAM" id="MobiDB-lite"/>
    </source>
</evidence>
<dbReference type="EMBL" id="CP003364">
    <property type="protein sequence ID" value="AGA31279.1"/>
    <property type="molecule type" value="Genomic_DNA"/>
</dbReference>
<dbReference type="InterPro" id="IPR010131">
    <property type="entry name" value="MdtP/NodT-like"/>
</dbReference>
<dbReference type="Proteomes" id="UP000010798">
    <property type="component" value="Chromosome"/>
</dbReference>
<dbReference type="AlphaFoldDB" id="L0DPI3"/>
<dbReference type="RefSeq" id="WP_015250348.1">
    <property type="nucleotide sequence ID" value="NC_019892.1"/>
</dbReference>
<organism evidence="4 5">
    <name type="scientific">Singulisphaera acidiphila (strain ATCC BAA-1392 / DSM 18658 / VKM B-2454 / MOB10)</name>
    <dbReference type="NCBI Taxonomy" id="886293"/>
    <lineage>
        <taxon>Bacteria</taxon>
        <taxon>Pseudomonadati</taxon>
        <taxon>Planctomycetota</taxon>
        <taxon>Planctomycetia</taxon>
        <taxon>Isosphaerales</taxon>
        <taxon>Isosphaeraceae</taxon>
        <taxon>Singulisphaera</taxon>
    </lineage>
</organism>
<dbReference type="Pfam" id="PF02321">
    <property type="entry name" value="OEP"/>
    <property type="match status" value="2"/>
</dbReference>
<dbReference type="PANTHER" id="PTHR30203">
    <property type="entry name" value="OUTER MEMBRANE CATION EFFLUX PROTEIN"/>
    <property type="match status" value="1"/>
</dbReference>
<proteinExistence type="inferred from homology"/>
<evidence type="ECO:0000256" key="1">
    <source>
        <dbReference type="ARBA" id="ARBA00007613"/>
    </source>
</evidence>
<reference evidence="4 5" key="1">
    <citation type="submission" date="2012-02" db="EMBL/GenBank/DDBJ databases">
        <title>Complete sequence of chromosome of Singulisphaera acidiphila DSM 18658.</title>
        <authorList>
            <consortium name="US DOE Joint Genome Institute (JGI-PGF)"/>
            <person name="Lucas S."/>
            <person name="Copeland A."/>
            <person name="Lapidus A."/>
            <person name="Glavina del Rio T."/>
            <person name="Dalin E."/>
            <person name="Tice H."/>
            <person name="Bruce D."/>
            <person name="Goodwin L."/>
            <person name="Pitluck S."/>
            <person name="Peters L."/>
            <person name="Ovchinnikova G."/>
            <person name="Chertkov O."/>
            <person name="Kyrpides N."/>
            <person name="Mavromatis K."/>
            <person name="Ivanova N."/>
            <person name="Brettin T."/>
            <person name="Detter J.C."/>
            <person name="Han C."/>
            <person name="Larimer F."/>
            <person name="Land M."/>
            <person name="Hauser L."/>
            <person name="Markowitz V."/>
            <person name="Cheng J.-F."/>
            <person name="Hugenholtz P."/>
            <person name="Woyke T."/>
            <person name="Wu D."/>
            <person name="Tindall B."/>
            <person name="Pomrenke H."/>
            <person name="Brambilla E."/>
            <person name="Klenk H.-P."/>
            <person name="Eisen J.A."/>
        </authorList>
    </citation>
    <scope>NUCLEOTIDE SEQUENCE [LARGE SCALE GENOMIC DNA]</scope>
    <source>
        <strain evidence="5">ATCC BAA-1392 / DSM 18658 / VKM B-2454 / MOB10</strain>
    </source>
</reference>
<dbReference type="PANTHER" id="PTHR30203:SF24">
    <property type="entry name" value="BLR4935 PROTEIN"/>
    <property type="match status" value="1"/>
</dbReference>
<sequence>MKYQLGRWRGCVAKLSILGGLVLAVGGPDARAQGPADVEEPIGLPEGRAKLGPVIGDAGILEAGNAPGTQDNRPMNGRLGASGSRAPVDALNPSRPAGVTPPPPRFRPETLEPATVPHYGELELPTTDRERPSGSGLTLDAAIDGLIRNNLNLTALRFEIPMAQADALTAGLRTNPVVYADAQLVPYGKYSNLRPGGPPQYDINITYPLDVTRKRKARMIVAEKATRVTQAQFQDAIRLQIDNLYTAYVDVAAAEETLRYSKAYRDGITRLLTLNQELLKSGQVVKSTIDALHSQAEQAQLQVHEATHAVSKTGRTMARLLNLSRADGESIRVEEPLRILAELPHSGESLVQLAMANRPDLIGYRIGVERAGAEIGLAHANRLSDVYVLAQPYTFQDNRPFGFKSPHSWAVGVTVPLPIYNRNQGNIQRAKINATQTQVELGALEREIADEVDESFREFQLSRNALLELEREVIPASRRVRDSAYRRLQGGESSAIEYLDAQKDYNEVVRQYRDTLVRHRRAMLDLNTAVGVRVLP</sequence>
<dbReference type="HOGENOM" id="CLU_513767_0_0_0"/>
<protein>
    <submittedName>
        <fullName evidence="4">Outer membrane protein</fullName>
    </submittedName>
</protein>
<feature type="coiled-coil region" evidence="2">
    <location>
        <begin position="427"/>
        <end position="454"/>
    </location>
</feature>
<dbReference type="GO" id="GO:0015562">
    <property type="term" value="F:efflux transmembrane transporter activity"/>
    <property type="evidence" value="ECO:0007669"/>
    <property type="project" value="InterPro"/>
</dbReference>
<feature type="region of interest" description="Disordered" evidence="3">
    <location>
        <begin position="61"/>
        <end position="112"/>
    </location>
</feature>
<dbReference type="SUPFAM" id="SSF56954">
    <property type="entry name" value="Outer membrane efflux proteins (OEP)"/>
    <property type="match status" value="1"/>
</dbReference>
<dbReference type="Gene3D" id="1.20.1600.10">
    <property type="entry name" value="Outer membrane efflux proteins (OEP)"/>
    <property type="match status" value="1"/>
</dbReference>
<keyword evidence="5" id="KW-1185">Reference proteome</keyword>
<dbReference type="OrthoDB" id="9791261at2"/>
<comment type="similarity">
    <text evidence="1">Belongs to the outer membrane factor (OMF) (TC 1.B.17) family.</text>
</comment>
<evidence type="ECO:0000313" key="5">
    <source>
        <dbReference type="Proteomes" id="UP000010798"/>
    </source>
</evidence>
<name>L0DPI3_SINAD</name>
<keyword evidence="2" id="KW-0175">Coiled coil</keyword>
<dbReference type="STRING" id="886293.Sinac_7231"/>
<accession>L0DPI3</accession>